<comment type="subcellular location">
    <subcellularLocation>
        <location evidence="1">Membrane</location>
        <topology evidence="1">Multi-pass membrane protein</topology>
    </subcellularLocation>
</comment>
<keyword evidence="10" id="KW-1185">Reference proteome</keyword>
<feature type="transmembrane region" description="Helical" evidence="7">
    <location>
        <begin position="220"/>
        <end position="242"/>
    </location>
</feature>
<keyword evidence="4 7" id="KW-0472">Membrane</keyword>
<dbReference type="OrthoDB" id="3903189at2759"/>
<sequence length="396" mass="44701">MPSAALVETWTLYSFGSVMILCRVLCRLRVVGVRHFKPDDYIILLSWVSRCTISSNQSKTDIGKATYTVMTVAAHIVGAFGDMHALSDEQRMRMTPEEAQPYVYATQWFCVGVATYILFIWTLKINMLFLYQRVVKDLWVERFILPTIGLVVATLIVCFIILFSACRPYHRMWTMWPDQGPICQPQSRLNMIPPLVMNLVTDACIMAIPVPVVLLVRTTFWKRAGLIFLFSAGIFIMVAAILRVTMVLIEQNGPTAAIWSVREDFIAIVVGQAMLLRPIFTKSFWTGRHEVSSVAYSSRPSNQSTSQDTQYGGFRRVFKSKSRDPFSVSLALATVQGERGYESMDNILESQPNEMKNIHDSATAHRAEAREGFTGNDNRPSRAISSGNKHDESTKN</sequence>
<evidence type="ECO:0000259" key="8">
    <source>
        <dbReference type="Pfam" id="PF20684"/>
    </source>
</evidence>
<dbReference type="InterPro" id="IPR049326">
    <property type="entry name" value="Rhodopsin_dom_fungi"/>
</dbReference>
<evidence type="ECO:0000256" key="6">
    <source>
        <dbReference type="SAM" id="MobiDB-lite"/>
    </source>
</evidence>
<dbReference type="Proteomes" id="UP000028524">
    <property type="component" value="Unassembled WGS sequence"/>
</dbReference>
<dbReference type="PANTHER" id="PTHR33048:SF2">
    <property type="entry name" value="SRPK"/>
    <property type="match status" value="1"/>
</dbReference>
<evidence type="ECO:0000256" key="5">
    <source>
        <dbReference type="ARBA" id="ARBA00038359"/>
    </source>
</evidence>
<feature type="compositionally biased region" description="Polar residues" evidence="6">
    <location>
        <begin position="375"/>
        <end position="387"/>
    </location>
</feature>
<keyword evidence="2 7" id="KW-0812">Transmembrane</keyword>
<dbReference type="HOGENOM" id="CLU_019101_0_0_1"/>
<feature type="transmembrane region" description="Helical" evidence="7">
    <location>
        <begin position="143"/>
        <end position="165"/>
    </location>
</feature>
<feature type="compositionally biased region" description="Basic and acidic residues" evidence="6">
    <location>
        <begin position="356"/>
        <end position="371"/>
    </location>
</feature>
<feature type="transmembrane region" description="Helical" evidence="7">
    <location>
        <begin position="12"/>
        <end position="30"/>
    </location>
</feature>
<dbReference type="EMBL" id="KL659845">
    <property type="protein sequence ID" value="KFA68487.1"/>
    <property type="molecule type" value="Genomic_DNA"/>
</dbReference>
<dbReference type="PANTHER" id="PTHR33048">
    <property type="entry name" value="PTH11-LIKE INTEGRAL MEMBRANE PROTEIN (AFU_ORTHOLOGUE AFUA_5G11245)"/>
    <property type="match status" value="1"/>
</dbReference>
<name>A0A084QX02_STAC4</name>
<accession>A0A084QX02</accession>
<reference evidence="9 10" key="1">
    <citation type="journal article" date="2014" name="BMC Genomics">
        <title>Comparative genome sequencing reveals chemotype-specific gene clusters in the toxigenic black mold Stachybotrys.</title>
        <authorList>
            <person name="Semeiks J."/>
            <person name="Borek D."/>
            <person name="Otwinowski Z."/>
            <person name="Grishin N.V."/>
        </authorList>
    </citation>
    <scope>NUCLEOTIDE SEQUENCE [LARGE SCALE GENOMIC DNA]</scope>
    <source>
        <strain evidence="9 10">IBT 40285</strain>
    </source>
</reference>
<protein>
    <recommendedName>
        <fullName evidence="8">Rhodopsin domain-containing protein</fullName>
    </recommendedName>
</protein>
<gene>
    <name evidence="9" type="ORF">S40285_05390</name>
</gene>
<keyword evidence="3 7" id="KW-1133">Transmembrane helix</keyword>
<dbReference type="OMA" id="HAITMEQ"/>
<dbReference type="InterPro" id="IPR052337">
    <property type="entry name" value="SAT4-like"/>
</dbReference>
<dbReference type="Pfam" id="PF20684">
    <property type="entry name" value="Fung_rhodopsin"/>
    <property type="match status" value="1"/>
</dbReference>
<evidence type="ECO:0000256" key="3">
    <source>
        <dbReference type="ARBA" id="ARBA00022989"/>
    </source>
</evidence>
<feature type="domain" description="Rhodopsin" evidence="8">
    <location>
        <begin position="23"/>
        <end position="281"/>
    </location>
</feature>
<organism evidence="9 10">
    <name type="scientific">Stachybotrys chlorohalonatus (strain IBT 40285)</name>
    <dbReference type="NCBI Taxonomy" id="1283841"/>
    <lineage>
        <taxon>Eukaryota</taxon>
        <taxon>Fungi</taxon>
        <taxon>Dikarya</taxon>
        <taxon>Ascomycota</taxon>
        <taxon>Pezizomycotina</taxon>
        <taxon>Sordariomycetes</taxon>
        <taxon>Hypocreomycetidae</taxon>
        <taxon>Hypocreales</taxon>
        <taxon>Stachybotryaceae</taxon>
        <taxon>Stachybotrys</taxon>
    </lineage>
</organism>
<evidence type="ECO:0000313" key="10">
    <source>
        <dbReference type="Proteomes" id="UP000028524"/>
    </source>
</evidence>
<evidence type="ECO:0000256" key="2">
    <source>
        <dbReference type="ARBA" id="ARBA00022692"/>
    </source>
</evidence>
<dbReference type="GO" id="GO:0016020">
    <property type="term" value="C:membrane"/>
    <property type="evidence" value="ECO:0007669"/>
    <property type="project" value="UniProtKB-SubCell"/>
</dbReference>
<comment type="similarity">
    <text evidence="5">Belongs to the SAT4 family.</text>
</comment>
<dbReference type="AlphaFoldDB" id="A0A084QX02"/>
<evidence type="ECO:0000256" key="7">
    <source>
        <dbReference type="SAM" id="Phobius"/>
    </source>
</evidence>
<feature type="transmembrane region" description="Helical" evidence="7">
    <location>
        <begin position="102"/>
        <end position="123"/>
    </location>
</feature>
<evidence type="ECO:0000313" key="9">
    <source>
        <dbReference type="EMBL" id="KFA68487.1"/>
    </source>
</evidence>
<evidence type="ECO:0000256" key="1">
    <source>
        <dbReference type="ARBA" id="ARBA00004141"/>
    </source>
</evidence>
<dbReference type="InParanoid" id="A0A084QX02"/>
<evidence type="ECO:0000256" key="4">
    <source>
        <dbReference type="ARBA" id="ARBA00023136"/>
    </source>
</evidence>
<feature type="region of interest" description="Disordered" evidence="6">
    <location>
        <begin position="352"/>
        <end position="396"/>
    </location>
</feature>
<proteinExistence type="inferred from homology"/>